<dbReference type="PANTHER" id="PTHR43706:SF47">
    <property type="entry name" value="EXTERNAL NADH-UBIQUINONE OXIDOREDUCTASE 1, MITOCHONDRIAL-RELATED"/>
    <property type="match status" value="1"/>
</dbReference>
<keyword evidence="7" id="KW-0520">NAD</keyword>
<keyword evidence="3" id="KW-0285">Flavoprotein</keyword>
<feature type="region of interest" description="Disordered" evidence="11">
    <location>
        <begin position="1174"/>
        <end position="1222"/>
    </location>
</feature>
<dbReference type="GO" id="GO:0005739">
    <property type="term" value="C:mitochondrion"/>
    <property type="evidence" value="ECO:0007669"/>
    <property type="project" value="UniProtKB-ARBA"/>
</dbReference>
<name>A0AAD5VAT9_9APHY</name>
<dbReference type="AlphaFoldDB" id="A0AAD5VAT9"/>
<evidence type="ECO:0000256" key="7">
    <source>
        <dbReference type="ARBA" id="ARBA00023027"/>
    </source>
</evidence>
<dbReference type="PANTHER" id="PTHR43706">
    <property type="entry name" value="NADH DEHYDROGENASE"/>
    <property type="match status" value="1"/>
</dbReference>
<proteinExistence type="inferred from homology"/>
<evidence type="ECO:0000259" key="12">
    <source>
        <dbReference type="Pfam" id="PF07992"/>
    </source>
</evidence>
<feature type="region of interest" description="Disordered" evidence="11">
    <location>
        <begin position="805"/>
        <end position="837"/>
    </location>
</feature>
<dbReference type="InterPro" id="IPR054585">
    <property type="entry name" value="NDH2-like_C"/>
</dbReference>
<dbReference type="InterPro" id="IPR023753">
    <property type="entry name" value="FAD/NAD-binding_dom"/>
</dbReference>
<feature type="compositionally biased region" description="Polar residues" evidence="11">
    <location>
        <begin position="969"/>
        <end position="983"/>
    </location>
</feature>
<comment type="caution">
    <text evidence="14">The sequence shown here is derived from an EMBL/GenBank/DDBJ whole genome shotgun (WGS) entry which is preliminary data.</text>
</comment>
<comment type="similarity">
    <text evidence="1">Belongs to the NADH dehydrogenase family.</text>
</comment>
<evidence type="ECO:0000256" key="5">
    <source>
        <dbReference type="ARBA" id="ARBA00022946"/>
    </source>
</evidence>
<organism evidence="14 15">
    <name type="scientific">Meripilus lineatus</name>
    <dbReference type="NCBI Taxonomy" id="2056292"/>
    <lineage>
        <taxon>Eukaryota</taxon>
        <taxon>Fungi</taxon>
        <taxon>Dikarya</taxon>
        <taxon>Basidiomycota</taxon>
        <taxon>Agaricomycotina</taxon>
        <taxon>Agaricomycetes</taxon>
        <taxon>Polyporales</taxon>
        <taxon>Meripilaceae</taxon>
        <taxon>Meripilus</taxon>
    </lineage>
</organism>
<feature type="compositionally biased region" description="Pro residues" evidence="11">
    <location>
        <begin position="1052"/>
        <end position="1068"/>
    </location>
</feature>
<evidence type="ECO:0000313" key="15">
    <source>
        <dbReference type="Proteomes" id="UP001212997"/>
    </source>
</evidence>
<evidence type="ECO:0000256" key="10">
    <source>
        <dbReference type="SAM" id="Coils"/>
    </source>
</evidence>
<feature type="region of interest" description="Disordered" evidence="11">
    <location>
        <begin position="906"/>
        <end position="930"/>
    </location>
</feature>
<comment type="catalytic activity">
    <reaction evidence="8">
        <text>a quinone + NADH + H(+) = a quinol + NAD(+)</text>
        <dbReference type="Rhea" id="RHEA:46160"/>
        <dbReference type="ChEBI" id="CHEBI:15378"/>
        <dbReference type="ChEBI" id="CHEBI:24646"/>
        <dbReference type="ChEBI" id="CHEBI:57540"/>
        <dbReference type="ChEBI" id="CHEBI:57945"/>
        <dbReference type="ChEBI" id="CHEBI:132124"/>
        <dbReference type="EC" id="1.6.5.9"/>
    </reaction>
</comment>
<dbReference type="SUPFAM" id="SSF51905">
    <property type="entry name" value="FAD/NAD(P)-binding domain"/>
    <property type="match status" value="2"/>
</dbReference>
<dbReference type="Pfam" id="PF07992">
    <property type="entry name" value="Pyr_redox_2"/>
    <property type="match status" value="1"/>
</dbReference>
<evidence type="ECO:0000256" key="6">
    <source>
        <dbReference type="ARBA" id="ARBA00023002"/>
    </source>
</evidence>
<evidence type="ECO:0000256" key="2">
    <source>
        <dbReference type="ARBA" id="ARBA00012637"/>
    </source>
</evidence>
<dbReference type="Proteomes" id="UP001212997">
    <property type="component" value="Unassembled WGS sequence"/>
</dbReference>
<feature type="coiled-coil region" evidence="10">
    <location>
        <begin position="530"/>
        <end position="573"/>
    </location>
</feature>
<evidence type="ECO:0000313" key="14">
    <source>
        <dbReference type="EMBL" id="KAJ3489450.1"/>
    </source>
</evidence>
<dbReference type="EC" id="1.6.5.9" evidence="2"/>
<sequence>MITPQAEPESKVALLHNIPLPQSSKVPLFQLQYTSVPISWSVVVLSFLWASSNSNIHRSGRRKREDDAAHARRNPNIHLTPNSIRILLDDSGQLDVLGSAEISQERALDPSTSLPQTRRVFEHLCHDILAYRTCQTPPPPPPESPPPSWAGFMKRVGQLTVFTVLVGGTGFWYIAFRDKTPGDQLPHDPSKKNLVILGSGWGATSLLNKLDTTEYNVYVISPRNYFLFTPLLPSVAVGTLSARSIIQPTRYVARHKKRQVNVIEAAATDVDPVNKTVTFQDTSEVQGLVSSTTMKYDYLVYAVGAETQTFNIPGVREHALFMKELDDGEKMQKRFLDCLESAAFPGQIADEVDRLLHVVVVGGGPTGIELSGEIHDYLEQDLRSWYPELASHIKISLVEALPSVLPSFSKQLIDYTESTFKQAKIDILTKTMVKEIKEKSVILQGPDGVKREVPCGMVVWAAGNTLRKVTKDLMAKLPQHQTNRRGLAVDEHLRLAGGDGTTFAVGDCTATAYAPTAQVASQQGSYLARILNKSAKRDVLNTKLEALQAESAGDESTKKIENLKRELEKVSEEKVKPFKYSHQGSLAYIGSEKAIADLPFSDSGNIAMGGVATFLFWRSAYLSQCFSLRNRTLVASDWIKVKLFGRLDLIPNSNLGLDTFKTYTLNVHQSGMQHRFHSSTSSGASAYSLDVSSSIRQSSHFSRLASYERGRHPQTSIIQLPTPSYSLHIVGLFMSEWAMKDEFPFSTTQFQGGPPPPSPVVHSSNVLWMQSQSVSTQLKKLEQNVKRHHPHPPTDPTSLLYALATESTKSPSPDSGSHHAHSLQRVDSKSDILSPGSPQIPLLGGDLAGNRWGGKLHSISKRLHNSVKDKVIEKRSRPNKLRKTLSEQLAPHCKELERVRQTSCEDLTVSPESGSILSTEEGAGVDGDRRHARAASCEGFGEISTELVTTKVSFDLDLPPRKPCGELPSASNQKTKSAPSHSQEILIAPPPLPPNAEAGPSKPKQHVKPQKLKKQDTLPDKPVPRPIKAKENAVIIAPLPPPPKTAHDSKYQPPPPVAGPSNHIPPPLASQSNGSKGGPRPLGMTGRTRTCASGTDPPPYSQSQTLPTKRRGFKTPFAKAGVGPSPSPEIPILDQNVIVRATTTVSSGTITMTKALRRNGSAKNNIAYPQHVPYIPPVRDPYSPATSTAVSSTGDGEIDETTSPDADSSFGEVDFPMDPQALDELMREYD</sequence>
<feature type="compositionally biased region" description="Basic and acidic residues" evidence="11">
    <location>
        <begin position="1013"/>
        <end position="1031"/>
    </location>
</feature>
<dbReference type="Pfam" id="PF22366">
    <property type="entry name" value="NDH2_C"/>
    <property type="match status" value="1"/>
</dbReference>
<dbReference type="InterPro" id="IPR045024">
    <property type="entry name" value="NDH-2"/>
</dbReference>
<feature type="region of interest" description="Disordered" evidence="11">
    <location>
        <begin position="959"/>
        <end position="1131"/>
    </location>
</feature>
<dbReference type="Gene3D" id="3.50.50.100">
    <property type="match status" value="1"/>
</dbReference>
<keyword evidence="15" id="KW-1185">Reference proteome</keyword>
<feature type="compositionally biased region" description="Basic residues" evidence="11">
    <location>
        <begin position="1003"/>
        <end position="1012"/>
    </location>
</feature>
<feature type="domain" description="FAD/NAD(P)-binding" evidence="12">
    <location>
        <begin position="193"/>
        <end position="524"/>
    </location>
</feature>
<evidence type="ECO:0000259" key="13">
    <source>
        <dbReference type="Pfam" id="PF22366"/>
    </source>
</evidence>
<feature type="compositionally biased region" description="Polar residues" evidence="11">
    <location>
        <begin position="805"/>
        <end position="815"/>
    </location>
</feature>
<evidence type="ECO:0000256" key="1">
    <source>
        <dbReference type="ARBA" id="ARBA00005272"/>
    </source>
</evidence>
<gene>
    <name evidence="14" type="ORF">NLI96_g2121</name>
</gene>
<reference evidence="14" key="1">
    <citation type="submission" date="2022-07" db="EMBL/GenBank/DDBJ databases">
        <title>Genome Sequence of Physisporinus lineatus.</title>
        <authorList>
            <person name="Buettner E."/>
        </authorList>
    </citation>
    <scope>NUCLEOTIDE SEQUENCE</scope>
    <source>
        <strain evidence="14">VT162</strain>
    </source>
</reference>
<feature type="compositionally biased region" description="Polar residues" evidence="11">
    <location>
        <begin position="1184"/>
        <end position="1194"/>
    </location>
</feature>
<feature type="region of interest" description="Disordered" evidence="11">
    <location>
        <begin position="56"/>
        <end position="75"/>
    </location>
</feature>
<evidence type="ECO:0000256" key="4">
    <source>
        <dbReference type="ARBA" id="ARBA00022827"/>
    </source>
</evidence>
<feature type="compositionally biased region" description="Polar residues" evidence="11">
    <location>
        <begin position="906"/>
        <end position="918"/>
    </location>
</feature>
<accession>A0AAD5VAT9</accession>
<keyword evidence="6" id="KW-0560">Oxidoreductase</keyword>
<evidence type="ECO:0000256" key="8">
    <source>
        <dbReference type="ARBA" id="ARBA00047599"/>
    </source>
</evidence>
<evidence type="ECO:0000256" key="3">
    <source>
        <dbReference type="ARBA" id="ARBA00022630"/>
    </source>
</evidence>
<comment type="catalytic activity">
    <reaction evidence="9">
        <text>a ubiquinone + NADH + H(+) = a ubiquinol + NAD(+)</text>
        <dbReference type="Rhea" id="RHEA:23152"/>
        <dbReference type="Rhea" id="RHEA-COMP:9565"/>
        <dbReference type="Rhea" id="RHEA-COMP:9566"/>
        <dbReference type="ChEBI" id="CHEBI:15378"/>
        <dbReference type="ChEBI" id="CHEBI:16389"/>
        <dbReference type="ChEBI" id="CHEBI:17976"/>
        <dbReference type="ChEBI" id="CHEBI:57540"/>
        <dbReference type="ChEBI" id="CHEBI:57945"/>
    </reaction>
</comment>
<keyword evidence="5" id="KW-0809">Transit peptide</keyword>
<protein>
    <recommendedName>
        <fullName evidence="2">NADH:ubiquinone reductase (non-electrogenic)</fullName>
        <ecNumber evidence="2">1.6.5.9</ecNumber>
    </recommendedName>
</protein>
<feature type="domain" description="External alternative NADH-ubiquinone oxidoreductase-like C-terminal" evidence="13">
    <location>
        <begin position="582"/>
        <end position="646"/>
    </location>
</feature>
<keyword evidence="4" id="KW-0274">FAD</keyword>
<dbReference type="EMBL" id="JANAWD010000045">
    <property type="protein sequence ID" value="KAJ3489450.1"/>
    <property type="molecule type" value="Genomic_DNA"/>
</dbReference>
<dbReference type="InterPro" id="IPR036188">
    <property type="entry name" value="FAD/NAD-bd_sf"/>
</dbReference>
<evidence type="ECO:0000256" key="11">
    <source>
        <dbReference type="SAM" id="MobiDB-lite"/>
    </source>
</evidence>
<dbReference type="GO" id="GO:0050136">
    <property type="term" value="F:NADH dehydrogenase (quinone) (non-electrogenic) activity"/>
    <property type="evidence" value="ECO:0007669"/>
    <property type="project" value="UniProtKB-EC"/>
</dbReference>
<evidence type="ECO:0000256" key="9">
    <source>
        <dbReference type="ARBA" id="ARBA00049010"/>
    </source>
</evidence>
<keyword evidence="10" id="KW-0175">Coiled coil</keyword>